<proteinExistence type="inferred from homology"/>
<dbReference type="CDD" id="cd00311">
    <property type="entry name" value="TIM"/>
    <property type="match status" value="1"/>
</dbReference>
<dbReference type="SUPFAM" id="SSF51351">
    <property type="entry name" value="Triosephosphate isomerase (TIM)"/>
    <property type="match status" value="1"/>
</dbReference>
<gene>
    <name evidence="8" type="primary">tpiA</name>
    <name evidence="10" type="ORF">CLH61_05745</name>
</gene>
<feature type="binding site" evidence="8">
    <location>
        <position position="176"/>
    </location>
    <ligand>
        <name>substrate</name>
    </ligand>
</feature>
<dbReference type="Pfam" id="PF00121">
    <property type="entry name" value="TIM"/>
    <property type="match status" value="1"/>
</dbReference>
<feature type="active site" description="Electrophile" evidence="8">
    <location>
        <position position="98"/>
    </location>
</feature>
<evidence type="ECO:0000256" key="9">
    <source>
        <dbReference type="RuleBase" id="RU363013"/>
    </source>
</evidence>
<dbReference type="EC" id="5.3.1.1" evidence="8 9"/>
<dbReference type="PROSITE" id="PS00171">
    <property type="entry name" value="TIM_1"/>
    <property type="match status" value="1"/>
</dbReference>
<dbReference type="PANTHER" id="PTHR21139:SF42">
    <property type="entry name" value="TRIOSEPHOSPHATE ISOMERASE"/>
    <property type="match status" value="1"/>
</dbReference>
<dbReference type="HAMAP" id="MF_00147_B">
    <property type="entry name" value="TIM_B"/>
    <property type="match status" value="1"/>
</dbReference>
<dbReference type="Proteomes" id="UP000231409">
    <property type="component" value="Unassembled WGS sequence"/>
</dbReference>
<evidence type="ECO:0000256" key="6">
    <source>
        <dbReference type="ARBA" id="ARBA00023152"/>
    </source>
</evidence>
<dbReference type="PROSITE" id="PS51440">
    <property type="entry name" value="TIM_2"/>
    <property type="match status" value="1"/>
</dbReference>
<evidence type="ECO:0000256" key="5">
    <source>
        <dbReference type="ARBA" id="ARBA00022490"/>
    </source>
</evidence>
<feature type="active site" description="Proton acceptor" evidence="8">
    <location>
        <position position="170"/>
    </location>
</feature>
<dbReference type="AlphaFoldDB" id="A0A2G1UMD4"/>
<dbReference type="InterPro" id="IPR013785">
    <property type="entry name" value="Aldolase_TIM"/>
</dbReference>
<comment type="function">
    <text evidence="8">Involved in the gluconeogenesis. Catalyzes stereospecifically the conversion of dihydroxyacetone phosphate (DHAP) to D-glyceraldehyde-3-phosphate (G3P).</text>
</comment>
<organism evidence="10 11">
    <name type="scientific">Marinobacter profundi</name>
    <dbReference type="NCBI Taxonomy" id="2666256"/>
    <lineage>
        <taxon>Bacteria</taxon>
        <taxon>Pseudomonadati</taxon>
        <taxon>Pseudomonadota</taxon>
        <taxon>Gammaproteobacteria</taxon>
        <taxon>Pseudomonadales</taxon>
        <taxon>Marinobacteraceae</taxon>
        <taxon>Marinobacter</taxon>
    </lineage>
</organism>
<comment type="caution">
    <text evidence="10">The sequence shown here is derived from an EMBL/GenBank/DDBJ whole genome shotgun (WGS) entry which is preliminary data.</text>
</comment>
<evidence type="ECO:0000256" key="1">
    <source>
        <dbReference type="ARBA" id="ARBA00004680"/>
    </source>
</evidence>
<comment type="pathway">
    <text evidence="8 9">Carbohydrate biosynthesis; gluconeogenesis.</text>
</comment>
<feature type="binding site" evidence="8">
    <location>
        <begin position="235"/>
        <end position="236"/>
    </location>
    <ligand>
        <name>substrate</name>
    </ligand>
</feature>
<dbReference type="UniPathway" id="UPA00138"/>
<dbReference type="InterPro" id="IPR035990">
    <property type="entry name" value="TIM_sf"/>
</dbReference>
<comment type="catalytic activity">
    <reaction evidence="8 9">
        <text>D-glyceraldehyde 3-phosphate = dihydroxyacetone phosphate</text>
        <dbReference type="Rhea" id="RHEA:18585"/>
        <dbReference type="ChEBI" id="CHEBI:57642"/>
        <dbReference type="ChEBI" id="CHEBI:59776"/>
        <dbReference type="EC" id="5.3.1.1"/>
    </reaction>
</comment>
<comment type="similarity">
    <text evidence="3 8 9">Belongs to the triosephosphate isomerase family.</text>
</comment>
<evidence type="ECO:0000256" key="7">
    <source>
        <dbReference type="ARBA" id="ARBA00023235"/>
    </source>
</evidence>
<dbReference type="NCBIfam" id="TIGR00419">
    <property type="entry name" value="tim"/>
    <property type="match status" value="1"/>
</dbReference>
<evidence type="ECO:0000256" key="2">
    <source>
        <dbReference type="ARBA" id="ARBA00004939"/>
    </source>
</evidence>
<dbReference type="Gene3D" id="3.20.20.70">
    <property type="entry name" value="Aldolase class I"/>
    <property type="match status" value="1"/>
</dbReference>
<accession>A0A2G1UMD4</accession>
<feature type="binding site" evidence="8">
    <location>
        <begin position="9"/>
        <end position="11"/>
    </location>
    <ligand>
        <name>substrate</name>
    </ligand>
</feature>
<dbReference type="InterPro" id="IPR000652">
    <property type="entry name" value="Triosephosphate_isomerase"/>
</dbReference>
<reference evidence="10 11" key="1">
    <citation type="submission" date="2017-09" db="EMBL/GenBank/DDBJ databases">
        <title>The draft genome sequences of Marinobacter sp. PWS21.</title>
        <authorList>
            <person name="Cao J."/>
        </authorList>
    </citation>
    <scope>NUCLEOTIDE SEQUENCE [LARGE SCALE GENOMIC DNA]</scope>
    <source>
        <strain evidence="10 11">PWS21</strain>
    </source>
</reference>
<sequence>MRRKIVAGNWKMNGSEDLVRNLVNDVSNGMASLENCVEVVIIPPALYVRDVLSLVGQREAAVATGVQNVAPWDAGAYTGEISAAMAADVGCRYALVGHSERRQLFGETDELVAEKVRKVLASGLAVIVCVGETLAEREQGVAERVVARQVRAALAEVESADWPKVIVAYEPVWAIGTGKTATAADAQAMHQAIRKELSGLGAPESDVSVLYGGSVKPDNAAELFAQPDIDGGLIGGASLIADDFLGICQAARDAVAGTDA</sequence>
<protein>
    <recommendedName>
        <fullName evidence="8 9">Triosephosphate isomerase</fullName>
        <shortName evidence="8">TIM</shortName>
        <shortName evidence="8">TPI</shortName>
        <ecNumber evidence="8 9">5.3.1.1</ecNumber>
    </recommendedName>
    <alternativeName>
        <fullName evidence="8">Triose-phosphate isomerase</fullName>
    </alternativeName>
</protein>
<dbReference type="GO" id="GO:0006094">
    <property type="term" value="P:gluconeogenesis"/>
    <property type="evidence" value="ECO:0007669"/>
    <property type="project" value="UniProtKB-UniRule"/>
</dbReference>
<name>A0A2G1UMD4_9GAMM</name>
<comment type="pathway">
    <text evidence="2">Carbohydrate metabolism; erythritol degradation.</text>
</comment>
<dbReference type="FunFam" id="3.20.20.70:FF:000016">
    <property type="entry name" value="Triosephosphate isomerase"/>
    <property type="match status" value="1"/>
</dbReference>
<dbReference type="GO" id="GO:0004807">
    <property type="term" value="F:triose-phosphate isomerase activity"/>
    <property type="evidence" value="ECO:0007669"/>
    <property type="project" value="UniProtKB-UniRule"/>
</dbReference>
<keyword evidence="6 8" id="KW-0324">Glycolysis</keyword>
<evidence type="ECO:0000313" key="10">
    <source>
        <dbReference type="EMBL" id="PHQ15657.1"/>
    </source>
</evidence>
<evidence type="ECO:0000256" key="8">
    <source>
        <dbReference type="HAMAP-Rule" id="MF_00147"/>
    </source>
</evidence>
<evidence type="ECO:0000256" key="3">
    <source>
        <dbReference type="ARBA" id="ARBA00007422"/>
    </source>
</evidence>
<comment type="subcellular location">
    <subcellularLocation>
        <location evidence="8 9">Cytoplasm</location>
    </subcellularLocation>
</comment>
<evidence type="ECO:0000313" key="11">
    <source>
        <dbReference type="Proteomes" id="UP000231409"/>
    </source>
</evidence>
<dbReference type="GO" id="GO:0046166">
    <property type="term" value="P:glyceraldehyde-3-phosphate biosynthetic process"/>
    <property type="evidence" value="ECO:0007669"/>
    <property type="project" value="TreeGrafter"/>
</dbReference>
<evidence type="ECO:0000256" key="4">
    <source>
        <dbReference type="ARBA" id="ARBA00022432"/>
    </source>
</evidence>
<dbReference type="GO" id="GO:0006096">
    <property type="term" value="P:glycolytic process"/>
    <property type="evidence" value="ECO:0007669"/>
    <property type="project" value="UniProtKB-UniRule"/>
</dbReference>
<dbReference type="PANTHER" id="PTHR21139">
    <property type="entry name" value="TRIOSEPHOSPHATE ISOMERASE"/>
    <property type="match status" value="1"/>
</dbReference>
<keyword evidence="11" id="KW-1185">Reference proteome</keyword>
<feature type="binding site" evidence="8">
    <location>
        <position position="214"/>
    </location>
    <ligand>
        <name>substrate</name>
    </ligand>
</feature>
<dbReference type="UniPathway" id="UPA00109">
    <property type="reaction ID" value="UER00189"/>
</dbReference>
<keyword evidence="5 8" id="KW-0963">Cytoplasm</keyword>
<dbReference type="InterPro" id="IPR020861">
    <property type="entry name" value="Triosephosphate_isomerase_AS"/>
</dbReference>
<dbReference type="EMBL" id="NTFH01000005">
    <property type="protein sequence ID" value="PHQ15657.1"/>
    <property type="molecule type" value="Genomic_DNA"/>
</dbReference>
<dbReference type="GO" id="GO:0005829">
    <property type="term" value="C:cytosol"/>
    <property type="evidence" value="ECO:0007669"/>
    <property type="project" value="TreeGrafter"/>
</dbReference>
<keyword evidence="4 8" id="KW-0312">Gluconeogenesis</keyword>
<comment type="subunit">
    <text evidence="8 9">Homodimer.</text>
</comment>
<keyword evidence="7 8" id="KW-0413">Isomerase</keyword>
<dbReference type="InterPro" id="IPR022896">
    <property type="entry name" value="TrioseP_Isoase_bac/euk"/>
</dbReference>
<dbReference type="GO" id="GO:0019563">
    <property type="term" value="P:glycerol catabolic process"/>
    <property type="evidence" value="ECO:0007669"/>
    <property type="project" value="TreeGrafter"/>
</dbReference>
<dbReference type="RefSeq" id="WP_099613763.1">
    <property type="nucleotide sequence ID" value="NZ_KZ319369.1"/>
</dbReference>
<comment type="pathway">
    <text evidence="1 8 9">Carbohydrate degradation; glycolysis; D-glyceraldehyde 3-phosphate from glycerone phosphate: step 1/1.</text>
</comment>